<comment type="similarity">
    <text evidence="3 11">Belongs to the MICOS complex subunit Mic12 family.</text>
</comment>
<dbReference type="GO" id="GO:0042407">
    <property type="term" value="P:cristae formation"/>
    <property type="evidence" value="ECO:0007669"/>
    <property type="project" value="InterPro"/>
</dbReference>
<protein>
    <recommendedName>
        <fullName evidence="4 11">MICOS complex subunit MIC12</fullName>
    </recommendedName>
    <alternativeName>
        <fullName evidence="10 11">Altered inheritance of mitochondria protein 5, mitochondrial</fullName>
    </alternativeName>
    <alternativeName>
        <fullName evidence="9 11">Found in mitochondrial proteome protein 51</fullName>
    </alternativeName>
</protein>
<dbReference type="GO" id="GO:0061617">
    <property type="term" value="C:MICOS complex"/>
    <property type="evidence" value="ECO:0007669"/>
    <property type="project" value="UniProtKB-UniRule"/>
</dbReference>
<evidence type="ECO:0000256" key="11">
    <source>
        <dbReference type="RuleBase" id="RU363010"/>
    </source>
</evidence>
<evidence type="ECO:0000256" key="8">
    <source>
        <dbReference type="ARBA" id="ARBA00023136"/>
    </source>
</evidence>
<keyword evidence="11" id="KW-0999">Mitochondrion inner membrane</keyword>
<dbReference type="GO" id="GO:0044284">
    <property type="term" value="C:mitochondrial crista junction"/>
    <property type="evidence" value="ECO:0007669"/>
    <property type="project" value="InterPro"/>
</dbReference>
<comment type="function">
    <text evidence="1 11">Component of the MICOS complex, a large protein complex of the mitochondrial inner membrane that plays crucial roles in the maintenance of crista junctions, inner membrane architecture, and formation of contact sites to the outer membrane.</text>
</comment>
<evidence type="ECO:0000256" key="6">
    <source>
        <dbReference type="ARBA" id="ARBA00022989"/>
    </source>
</evidence>
<keyword evidence="5" id="KW-0812">Transmembrane</keyword>
<evidence type="ECO:0000256" key="10">
    <source>
        <dbReference type="ARBA" id="ARBA00032985"/>
    </source>
</evidence>
<gene>
    <name evidence="12" type="ORF">R9X50_00376400</name>
</gene>
<keyword evidence="13" id="KW-1185">Reference proteome</keyword>
<organism evidence="12 13">
    <name type="scientific">Acrodontium crateriforme</name>
    <dbReference type="NCBI Taxonomy" id="150365"/>
    <lineage>
        <taxon>Eukaryota</taxon>
        <taxon>Fungi</taxon>
        <taxon>Dikarya</taxon>
        <taxon>Ascomycota</taxon>
        <taxon>Pezizomycotina</taxon>
        <taxon>Dothideomycetes</taxon>
        <taxon>Dothideomycetidae</taxon>
        <taxon>Mycosphaerellales</taxon>
        <taxon>Teratosphaeriaceae</taxon>
        <taxon>Acrodontium</taxon>
    </lineage>
</organism>
<dbReference type="Proteomes" id="UP001303373">
    <property type="component" value="Chromosome 5"/>
</dbReference>
<evidence type="ECO:0000256" key="1">
    <source>
        <dbReference type="ARBA" id="ARBA00002689"/>
    </source>
</evidence>
<accession>A0AAQ3RA52</accession>
<comment type="subcellular location">
    <subcellularLocation>
        <location evidence="2">Membrane</location>
    </subcellularLocation>
    <subcellularLocation>
        <location evidence="11">Mitochondrion inner membrane</location>
        <topology evidence="11">Single-pass membrane protein</topology>
    </subcellularLocation>
</comment>
<name>A0AAQ3RA52_9PEZI</name>
<dbReference type="InterPro" id="IPR031463">
    <property type="entry name" value="Mic12"/>
</dbReference>
<evidence type="ECO:0000256" key="4">
    <source>
        <dbReference type="ARBA" id="ARBA00018170"/>
    </source>
</evidence>
<evidence type="ECO:0000313" key="13">
    <source>
        <dbReference type="Proteomes" id="UP001303373"/>
    </source>
</evidence>
<evidence type="ECO:0000313" key="12">
    <source>
        <dbReference type="EMBL" id="WPH00930.1"/>
    </source>
</evidence>
<reference evidence="12 13" key="1">
    <citation type="submission" date="2023-11" db="EMBL/GenBank/DDBJ databases">
        <title>An acidophilic fungus is an integral part of prey digestion in a carnivorous sundew plant.</title>
        <authorList>
            <person name="Tsai I.J."/>
        </authorList>
    </citation>
    <scope>NUCLEOTIDE SEQUENCE [LARGE SCALE GENOMIC DNA]</scope>
    <source>
        <strain evidence="12">169a</strain>
    </source>
</reference>
<dbReference type="AlphaFoldDB" id="A0AAQ3RA52"/>
<keyword evidence="7 11" id="KW-0496">Mitochondrion</keyword>
<evidence type="ECO:0000256" key="5">
    <source>
        <dbReference type="ARBA" id="ARBA00022692"/>
    </source>
</evidence>
<evidence type="ECO:0000256" key="7">
    <source>
        <dbReference type="ARBA" id="ARBA00023128"/>
    </source>
</evidence>
<evidence type="ECO:0000256" key="2">
    <source>
        <dbReference type="ARBA" id="ARBA00004370"/>
    </source>
</evidence>
<proteinExistence type="inferred from homology"/>
<keyword evidence="6" id="KW-1133">Transmembrane helix</keyword>
<evidence type="ECO:0000256" key="9">
    <source>
        <dbReference type="ARBA" id="ARBA00032159"/>
    </source>
</evidence>
<comment type="subunit">
    <text evidence="11">Component of the mitochondrial contact site and cristae organizing system (MICOS) complex.</text>
</comment>
<keyword evidence="8" id="KW-0472">Membrane</keyword>
<dbReference type="Pfam" id="PF17050">
    <property type="entry name" value="AIM5"/>
    <property type="match status" value="1"/>
</dbReference>
<dbReference type="EMBL" id="CP138584">
    <property type="protein sequence ID" value="WPH00930.1"/>
    <property type="molecule type" value="Genomic_DNA"/>
</dbReference>
<sequence length="121" mass="13719">MGFTMGLLGGFTLTTSLLYLSVQLHTRNRLYQSALLTQQSLVLENVVDPLPTPHAPVNRQIRLGAWETAKDRWNQELESNVKKLQNTDWSAVGERVEESISSVWRRAFQGTRDVIPDAPKK</sequence>
<evidence type="ECO:0000256" key="3">
    <source>
        <dbReference type="ARBA" id="ARBA00009188"/>
    </source>
</evidence>